<reference evidence="1 2" key="1">
    <citation type="submission" date="2024-03" db="EMBL/GenBank/DDBJ databases">
        <title>Human intestinal bacterial collection.</title>
        <authorList>
            <person name="Pauvert C."/>
            <person name="Hitch T.C.A."/>
            <person name="Clavel T."/>
        </authorList>
    </citation>
    <scope>NUCLEOTIDE SEQUENCE [LARGE SCALE GENOMIC DNA]</scope>
    <source>
        <strain evidence="1 2">CLA-JM-H38</strain>
    </source>
</reference>
<protein>
    <submittedName>
        <fullName evidence="1">Uncharacterized protein</fullName>
    </submittedName>
</protein>
<accession>A0ABV1F9V5</accession>
<keyword evidence="2" id="KW-1185">Reference proteome</keyword>
<comment type="caution">
    <text evidence="1">The sequence shown here is derived from an EMBL/GenBank/DDBJ whole genome shotgun (WGS) entry which is preliminary data.</text>
</comment>
<sequence length="75" mass="8502">MSKYERFDCCYATILDKCSKGVFLLLDNDEKAYAKDFTTHKSGTKVLCTVLKSATEKFRTLVSIDSVVYDYQLAA</sequence>
<evidence type="ECO:0000313" key="1">
    <source>
        <dbReference type="EMBL" id="MEQ2470066.1"/>
    </source>
</evidence>
<name>A0ABV1F9V5_9FIRM</name>
<dbReference type="Proteomes" id="UP001490816">
    <property type="component" value="Unassembled WGS sequence"/>
</dbReference>
<evidence type="ECO:0000313" key="2">
    <source>
        <dbReference type="Proteomes" id="UP001490816"/>
    </source>
</evidence>
<dbReference type="RefSeq" id="WP_117949750.1">
    <property type="nucleotide sequence ID" value="NZ_JBBMEZ010000016.1"/>
</dbReference>
<proteinExistence type="predicted"/>
<organism evidence="1 2">
    <name type="scientific">Ruminococcoides intestinale</name>
    <dbReference type="NCBI Taxonomy" id="3133162"/>
    <lineage>
        <taxon>Bacteria</taxon>
        <taxon>Bacillati</taxon>
        <taxon>Bacillota</taxon>
        <taxon>Clostridia</taxon>
        <taxon>Eubacteriales</taxon>
        <taxon>Oscillospiraceae</taxon>
        <taxon>Ruminococcoides</taxon>
    </lineage>
</organism>
<gene>
    <name evidence="1" type="ORF">WMO39_06955</name>
</gene>
<dbReference type="EMBL" id="JBBMEZ010000016">
    <property type="protein sequence ID" value="MEQ2470066.1"/>
    <property type="molecule type" value="Genomic_DNA"/>
</dbReference>